<sequence>MPSSHTFYASVSLASLLPLCILPASSSTRRPHCQRRHATWTAIKKGSYKGQRRSQLMMCSPAPLVPSSPPSPAVWLILDRHAPMWHHDEPHWEGNGMLQGYWLVVFGRDARGRNPTFLWPAGVYSYVPSINVALLGLTCFFSWDTPDAVGYCIHIQDFLRIALSVDFFQLCLVHLNERRDQGHHAAVRISTLPHVKERLKECFADREAQATAFPSLSEDNSWHLRWASWVLGLRFWNGVGQRGLLAEIGLAQGPPLI</sequence>
<protein>
    <submittedName>
        <fullName evidence="2">Uncharacterized protein</fullName>
    </submittedName>
</protein>
<dbReference type="RefSeq" id="XP_049137409.1">
    <property type="nucleotide sequence ID" value="XM_049296185.1"/>
</dbReference>
<evidence type="ECO:0000313" key="2">
    <source>
        <dbReference type="EMBL" id="UQC75764.1"/>
    </source>
</evidence>
<reference evidence="2" key="1">
    <citation type="journal article" date="2021" name="Mol. Plant Microbe Interact.">
        <title>Complete Genome Sequence of the Plant-Pathogenic Fungus Colletotrichum lupini.</title>
        <authorList>
            <person name="Baroncelli R."/>
            <person name="Pensec F."/>
            <person name="Da Lio D."/>
            <person name="Boufleur T."/>
            <person name="Vicente I."/>
            <person name="Sarrocco S."/>
            <person name="Picot A."/>
            <person name="Baraldi E."/>
            <person name="Sukno S."/>
            <person name="Thon M."/>
            <person name="Le Floch G."/>
        </authorList>
    </citation>
    <scope>NUCLEOTIDE SEQUENCE</scope>
    <source>
        <strain evidence="2">IMI 504893</strain>
    </source>
</reference>
<dbReference type="AlphaFoldDB" id="A0A9Q8SEG4"/>
<evidence type="ECO:0000313" key="3">
    <source>
        <dbReference type="Proteomes" id="UP000830671"/>
    </source>
</evidence>
<feature type="chain" id="PRO_5040185380" evidence="1">
    <location>
        <begin position="28"/>
        <end position="257"/>
    </location>
</feature>
<keyword evidence="3" id="KW-1185">Reference proteome</keyword>
<keyword evidence="1" id="KW-0732">Signal</keyword>
<dbReference type="GeneID" id="73351195"/>
<gene>
    <name evidence="2" type="ORF">CLUP02_17272</name>
</gene>
<dbReference type="KEGG" id="clup:CLUP02_17272"/>
<name>A0A9Q8SEG4_9PEZI</name>
<accession>A0A9Q8SEG4</accession>
<organism evidence="2 3">
    <name type="scientific">Colletotrichum lupini</name>
    <dbReference type="NCBI Taxonomy" id="145971"/>
    <lineage>
        <taxon>Eukaryota</taxon>
        <taxon>Fungi</taxon>
        <taxon>Dikarya</taxon>
        <taxon>Ascomycota</taxon>
        <taxon>Pezizomycotina</taxon>
        <taxon>Sordariomycetes</taxon>
        <taxon>Hypocreomycetidae</taxon>
        <taxon>Glomerellales</taxon>
        <taxon>Glomerellaceae</taxon>
        <taxon>Colletotrichum</taxon>
        <taxon>Colletotrichum acutatum species complex</taxon>
    </lineage>
</organism>
<dbReference type="Proteomes" id="UP000830671">
    <property type="component" value="Chromosome 10"/>
</dbReference>
<feature type="signal peptide" evidence="1">
    <location>
        <begin position="1"/>
        <end position="27"/>
    </location>
</feature>
<proteinExistence type="predicted"/>
<evidence type="ECO:0000256" key="1">
    <source>
        <dbReference type="SAM" id="SignalP"/>
    </source>
</evidence>
<dbReference type="EMBL" id="CP019472">
    <property type="protein sequence ID" value="UQC75764.1"/>
    <property type="molecule type" value="Genomic_DNA"/>
</dbReference>